<gene>
    <name evidence="1" type="ORF">VB264_06940</name>
</gene>
<reference evidence="1 2" key="1">
    <citation type="submission" date="2023-12" db="EMBL/GenBank/DDBJ databases">
        <title>Novel species of the genus Arcicella isolated from rivers.</title>
        <authorList>
            <person name="Lu H."/>
        </authorList>
    </citation>
    <scope>NUCLEOTIDE SEQUENCE [LARGE SCALE GENOMIC DNA]</scope>
    <source>
        <strain evidence="1 2">LMG 21963</strain>
    </source>
</reference>
<dbReference type="RefSeq" id="WP_323247943.1">
    <property type="nucleotide sequence ID" value="NZ_JAYFUL010000008.1"/>
</dbReference>
<evidence type="ECO:0000313" key="1">
    <source>
        <dbReference type="EMBL" id="MEA5257511.1"/>
    </source>
</evidence>
<dbReference type="Proteomes" id="UP001304671">
    <property type="component" value="Unassembled WGS sequence"/>
</dbReference>
<proteinExistence type="predicted"/>
<comment type="caution">
    <text evidence="1">The sequence shown here is derived from an EMBL/GenBank/DDBJ whole genome shotgun (WGS) entry which is preliminary data.</text>
</comment>
<accession>A0ABU5QM47</accession>
<evidence type="ECO:0000313" key="2">
    <source>
        <dbReference type="Proteomes" id="UP001304671"/>
    </source>
</evidence>
<protein>
    <submittedName>
        <fullName evidence="1">Uncharacterized protein</fullName>
    </submittedName>
</protein>
<organism evidence="1 2">
    <name type="scientific">Arcicella aquatica</name>
    <dbReference type="NCBI Taxonomy" id="217141"/>
    <lineage>
        <taxon>Bacteria</taxon>
        <taxon>Pseudomonadati</taxon>
        <taxon>Bacteroidota</taxon>
        <taxon>Cytophagia</taxon>
        <taxon>Cytophagales</taxon>
        <taxon>Flectobacillaceae</taxon>
        <taxon>Arcicella</taxon>
    </lineage>
</organism>
<keyword evidence="2" id="KW-1185">Reference proteome</keyword>
<name>A0ABU5QM47_9BACT</name>
<dbReference type="EMBL" id="JAYFUL010000008">
    <property type="protein sequence ID" value="MEA5257511.1"/>
    <property type="molecule type" value="Genomic_DNA"/>
</dbReference>
<sequence length="207" mass="24106">MRSINITFQHGHIYNSDTKERIIVEENINYILIFESENHVKLGKFDKPEIIRTETEIYNEIYADPNVTHIKKLKSAGTDLYFFITEENENKDEKTHKHSCFRVKLLEDLFLYTSNNWKSSDLTEGGRLADCACVVVESTENKLPFFEDIYAKSVTSAYKKTHVHYFGNAGSPSKNSFDCIYLSINKDKKNLLETLRGFSEKDRVRLK</sequence>